<evidence type="ECO:0000313" key="3">
    <source>
        <dbReference type="Proteomes" id="UP000199321"/>
    </source>
</evidence>
<name>A0A1G7HHK9_9FLAO</name>
<dbReference type="AlphaFoldDB" id="A0A1G7HHK9"/>
<feature type="region of interest" description="Disordered" evidence="1">
    <location>
        <begin position="83"/>
        <end position="122"/>
    </location>
</feature>
<organism evidence="2 3">
    <name type="scientific">Ulvibacter litoralis</name>
    <dbReference type="NCBI Taxonomy" id="227084"/>
    <lineage>
        <taxon>Bacteria</taxon>
        <taxon>Pseudomonadati</taxon>
        <taxon>Bacteroidota</taxon>
        <taxon>Flavobacteriia</taxon>
        <taxon>Flavobacteriales</taxon>
        <taxon>Flavobacteriaceae</taxon>
        <taxon>Ulvibacter</taxon>
    </lineage>
</organism>
<protein>
    <submittedName>
        <fullName evidence="2">Uncharacterized protein</fullName>
    </submittedName>
</protein>
<dbReference type="RefSeq" id="WP_093144761.1">
    <property type="nucleotide sequence ID" value="NZ_BMWO01000004.1"/>
</dbReference>
<feature type="region of interest" description="Disordered" evidence="1">
    <location>
        <begin position="1"/>
        <end position="21"/>
    </location>
</feature>
<dbReference type="STRING" id="227084.SAMN05421855_104102"/>
<reference evidence="2 3" key="1">
    <citation type="submission" date="2016-10" db="EMBL/GenBank/DDBJ databases">
        <authorList>
            <person name="de Groot N.N."/>
        </authorList>
    </citation>
    <scope>NUCLEOTIDE SEQUENCE [LARGE SCALE GENOMIC DNA]</scope>
    <source>
        <strain evidence="2 3">DSM 16195</strain>
    </source>
</reference>
<dbReference type="EMBL" id="FNBA01000004">
    <property type="protein sequence ID" value="SDE99997.1"/>
    <property type="molecule type" value="Genomic_DNA"/>
</dbReference>
<sequence length="122" mass="13871">MKKLRRRKKNRTDTSKSDAPFFPAVQEKLALGKADDAYEKEADAMADTVVGTAENTNVQKMENEEESVQQKSLSDTITTIQKEEMAAEEETVQKQQDEEEEPLPQTETEEKAVQKMEEDETS</sequence>
<evidence type="ECO:0000256" key="1">
    <source>
        <dbReference type="SAM" id="MobiDB-lite"/>
    </source>
</evidence>
<feature type="compositionally biased region" description="Basic residues" evidence="1">
    <location>
        <begin position="1"/>
        <end position="10"/>
    </location>
</feature>
<keyword evidence="3" id="KW-1185">Reference proteome</keyword>
<accession>A0A1G7HHK9</accession>
<proteinExistence type="predicted"/>
<feature type="compositionally biased region" description="Basic and acidic residues" evidence="1">
    <location>
        <begin position="83"/>
        <end position="96"/>
    </location>
</feature>
<evidence type="ECO:0000313" key="2">
    <source>
        <dbReference type="EMBL" id="SDE99997.1"/>
    </source>
</evidence>
<dbReference type="Proteomes" id="UP000199321">
    <property type="component" value="Unassembled WGS sequence"/>
</dbReference>
<gene>
    <name evidence="2" type="ORF">SAMN05421855_104102</name>
</gene>